<keyword evidence="7" id="KW-1185">Reference proteome</keyword>
<dbReference type="GO" id="GO:0006412">
    <property type="term" value="P:translation"/>
    <property type="evidence" value="ECO:0007669"/>
    <property type="project" value="InterPro"/>
</dbReference>
<dbReference type="GO" id="GO:0003735">
    <property type="term" value="F:structural constituent of ribosome"/>
    <property type="evidence" value="ECO:0007669"/>
    <property type="project" value="InterPro"/>
</dbReference>
<dbReference type="GO" id="GO:0005840">
    <property type="term" value="C:ribosome"/>
    <property type="evidence" value="ECO:0007669"/>
    <property type="project" value="UniProtKB-KW"/>
</dbReference>
<dbReference type="PANTHER" id="PTHR10544">
    <property type="entry name" value="60S RIBOSOMAL PROTEIN L28"/>
    <property type="match status" value="1"/>
</dbReference>
<evidence type="ECO:0000256" key="3">
    <source>
        <dbReference type="ARBA" id="ARBA00023274"/>
    </source>
</evidence>
<evidence type="ECO:0000313" key="6">
    <source>
        <dbReference type="EMBL" id="CEO94569.1"/>
    </source>
</evidence>
<keyword evidence="2" id="KW-0689">Ribosomal protein</keyword>
<evidence type="ECO:0000259" key="5">
    <source>
        <dbReference type="Pfam" id="PF01778"/>
    </source>
</evidence>
<gene>
    <name evidence="6" type="ORF">PBRA_000354</name>
</gene>
<dbReference type="AlphaFoldDB" id="A0A0G4IHD9"/>
<sequence>MSSNQEVIWSIVKNTSSFIRKSHGITLTAEPFNVRNLNAKKYSGLANKKAIDLKLSKDGTILFSKKRRHLVRKPSKMATTGSLTKHVTNHNVRGAYAIRKDTEGSFYRPDLSEDAIARYRKLHQAKKRIAPRKAAAKPSQEVVKA</sequence>
<dbReference type="Pfam" id="PF01778">
    <property type="entry name" value="Ribosomal_L28e"/>
    <property type="match status" value="1"/>
</dbReference>
<dbReference type="OMA" id="GKYGQRP"/>
<dbReference type="InterPro" id="IPR029004">
    <property type="entry name" value="Ribosomal_eL28/Mak16"/>
</dbReference>
<protein>
    <recommendedName>
        <fullName evidence="5">Ribosomal eL28/Mak16 domain-containing protein</fullName>
    </recommendedName>
</protein>
<dbReference type="Proteomes" id="UP000039324">
    <property type="component" value="Unassembled WGS sequence"/>
</dbReference>
<dbReference type="STRING" id="37360.A0A0G4IHD9"/>
<feature type="compositionally biased region" description="Basic residues" evidence="4">
    <location>
        <begin position="126"/>
        <end position="135"/>
    </location>
</feature>
<comment type="similarity">
    <text evidence="1">Belongs to the eukaryotic ribosomal protein eL28 family.</text>
</comment>
<evidence type="ECO:0000256" key="1">
    <source>
        <dbReference type="ARBA" id="ARBA00007926"/>
    </source>
</evidence>
<dbReference type="OrthoDB" id="338850at2759"/>
<dbReference type="EMBL" id="CDSF01000001">
    <property type="protein sequence ID" value="CEO94569.1"/>
    <property type="molecule type" value="Genomic_DNA"/>
</dbReference>
<dbReference type="Gene3D" id="3.30.390.110">
    <property type="match status" value="1"/>
</dbReference>
<accession>A0A0G4IHD9</accession>
<proteinExistence type="inferred from homology"/>
<feature type="region of interest" description="Disordered" evidence="4">
    <location>
        <begin position="126"/>
        <end position="145"/>
    </location>
</feature>
<evidence type="ECO:0000256" key="4">
    <source>
        <dbReference type="SAM" id="MobiDB-lite"/>
    </source>
</evidence>
<feature type="domain" description="Ribosomal eL28/Mak16" evidence="5">
    <location>
        <begin position="7"/>
        <end position="125"/>
    </location>
</feature>
<name>A0A0G4IHD9_PLABS</name>
<keyword evidence="3" id="KW-0687">Ribonucleoprotein</keyword>
<reference evidence="6 7" key="1">
    <citation type="submission" date="2015-02" db="EMBL/GenBank/DDBJ databases">
        <authorList>
            <person name="Chooi Y.-H."/>
        </authorList>
    </citation>
    <scope>NUCLEOTIDE SEQUENCE [LARGE SCALE GENOMIC DNA]</scope>
    <source>
        <strain evidence="6">E3</strain>
    </source>
</reference>
<organism evidence="6 7">
    <name type="scientific">Plasmodiophora brassicae</name>
    <name type="common">Clubroot disease agent</name>
    <dbReference type="NCBI Taxonomy" id="37360"/>
    <lineage>
        <taxon>Eukaryota</taxon>
        <taxon>Sar</taxon>
        <taxon>Rhizaria</taxon>
        <taxon>Endomyxa</taxon>
        <taxon>Phytomyxea</taxon>
        <taxon>Plasmodiophorida</taxon>
        <taxon>Plasmodiophoridae</taxon>
        <taxon>Plasmodiophora</taxon>
    </lineage>
</organism>
<dbReference type="InterPro" id="IPR002672">
    <property type="entry name" value="Ribosomal_eL28"/>
</dbReference>
<evidence type="ECO:0000256" key="2">
    <source>
        <dbReference type="ARBA" id="ARBA00022980"/>
    </source>
</evidence>
<dbReference type="GO" id="GO:1990904">
    <property type="term" value="C:ribonucleoprotein complex"/>
    <property type="evidence" value="ECO:0007669"/>
    <property type="project" value="UniProtKB-KW"/>
</dbReference>
<evidence type="ECO:0000313" key="7">
    <source>
        <dbReference type="Proteomes" id="UP000039324"/>
    </source>
</evidence>